<reference evidence="1 2" key="2">
    <citation type="submission" date="2020-08" db="EMBL/GenBank/DDBJ databases">
        <authorList>
            <person name="Partida-Martinez L."/>
            <person name="Huntemann M."/>
            <person name="Clum A."/>
            <person name="Wang J."/>
            <person name="Palaniappan K."/>
            <person name="Ritter S."/>
            <person name="Chen I.-M."/>
            <person name="Stamatis D."/>
            <person name="Reddy T."/>
            <person name="O'Malley R."/>
            <person name="Daum C."/>
            <person name="Shapiro N."/>
            <person name="Ivanova N."/>
            <person name="Kyrpides N."/>
            <person name="Woyke T."/>
        </authorList>
    </citation>
    <scope>NUCLEOTIDE SEQUENCE [LARGE SCALE GENOMIC DNA]</scope>
    <source>
        <strain evidence="1 2">AS2.23</strain>
    </source>
</reference>
<evidence type="ECO:0000313" key="1">
    <source>
        <dbReference type="EMBL" id="MBB2900799.1"/>
    </source>
</evidence>
<dbReference type="AlphaFoldDB" id="A0A7W4XX32"/>
<reference evidence="1 2" key="1">
    <citation type="submission" date="2020-08" db="EMBL/GenBank/DDBJ databases">
        <title>The Agave Microbiome: Exploring the role of microbial communities in plant adaptations to desert environments.</title>
        <authorList>
            <person name="Partida-Martinez L.P."/>
        </authorList>
    </citation>
    <scope>NUCLEOTIDE SEQUENCE [LARGE SCALE GENOMIC DNA]</scope>
    <source>
        <strain evidence="1 2">AS2.23</strain>
    </source>
</reference>
<accession>A0A7W4XX32</accession>
<sequence length="289" mass="32674">MKDQLVYLCYGSGPIVAETEFSIVSAFRLEPQPRHEVVVYTDAPQRFAHLPVRTVALDEELLARWSGPDGYTHRRKLEAVAAALRSTTGRVVFVDGDTWFHRPAGELFERVDARHGLMHVAENHLLASGLDYNRELAEHLRAGRFTDRAGRPYDFSADPRSWNSGVIGLTGEHVELVHEALHLLDQLQPAGLRVHTLEQFTLGAVLERSLEVREAIDVVYHYWRTEVRHPAREDLLRTLEATRGLDLAERAEALHRVRPRPRGLVRARYGLSRVLGATGVRRPVVRASA</sequence>
<comment type="caution">
    <text evidence="1">The sequence shown here is derived from an EMBL/GenBank/DDBJ whole genome shotgun (WGS) entry which is preliminary data.</text>
</comment>
<dbReference type="EMBL" id="JACHVY010000001">
    <property type="protein sequence ID" value="MBB2900799.1"/>
    <property type="molecule type" value="Genomic_DNA"/>
</dbReference>
<dbReference type="InterPro" id="IPR029044">
    <property type="entry name" value="Nucleotide-diphossugar_trans"/>
</dbReference>
<name>A0A7W4XX32_KINRA</name>
<dbReference type="SUPFAM" id="SSF53448">
    <property type="entry name" value="Nucleotide-diphospho-sugar transferases"/>
    <property type="match status" value="1"/>
</dbReference>
<protein>
    <recommendedName>
        <fullName evidence="3">Nucleotide-diphospho-sugar transferase domain-containing protein</fullName>
    </recommendedName>
</protein>
<proteinExistence type="predicted"/>
<evidence type="ECO:0000313" key="2">
    <source>
        <dbReference type="Proteomes" id="UP000533269"/>
    </source>
</evidence>
<evidence type="ECO:0008006" key="3">
    <source>
        <dbReference type="Google" id="ProtNLM"/>
    </source>
</evidence>
<gene>
    <name evidence="1" type="ORF">FHR75_001587</name>
</gene>
<dbReference type="RefSeq" id="WP_183390891.1">
    <property type="nucleotide sequence ID" value="NZ_JACHVY010000001.1"/>
</dbReference>
<dbReference type="Proteomes" id="UP000533269">
    <property type="component" value="Unassembled WGS sequence"/>
</dbReference>
<organism evidence="1 2">
    <name type="scientific">Kineococcus radiotolerans</name>
    <dbReference type="NCBI Taxonomy" id="131568"/>
    <lineage>
        <taxon>Bacteria</taxon>
        <taxon>Bacillati</taxon>
        <taxon>Actinomycetota</taxon>
        <taxon>Actinomycetes</taxon>
        <taxon>Kineosporiales</taxon>
        <taxon>Kineosporiaceae</taxon>
        <taxon>Kineococcus</taxon>
    </lineage>
</organism>